<dbReference type="Proteomes" id="UP001162483">
    <property type="component" value="Unassembled WGS sequence"/>
</dbReference>
<dbReference type="PANTHER" id="PTHR22625:SF33">
    <property type="entry name" value="PLEXIN-B3"/>
    <property type="match status" value="1"/>
</dbReference>
<dbReference type="InterPro" id="IPR015943">
    <property type="entry name" value="WD40/YVTN_repeat-like_dom_sf"/>
</dbReference>
<keyword evidence="5" id="KW-0732">Signal</keyword>
<dbReference type="SUPFAM" id="SSF81296">
    <property type="entry name" value="E set domains"/>
    <property type="match status" value="3"/>
</dbReference>
<dbReference type="InterPro" id="IPR013783">
    <property type="entry name" value="Ig-like_fold"/>
</dbReference>
<evidence type="ECO:0000256" key="3">
    <source>
        <dbReference type="ARBA" id="ARBA00022475"/>
    </source>
</evidence>
<dbReference type="InterPro" id="IPR001627">
    <property type="entry name" value="Semap_dom"/>
</dbReference>
<dbReference type="InterPro" id="IPR041019">
    <property type="entry name" value="TIG1_plexin"/>
</dbReference>
<dbReference type="InterPro" id="IPR002909">
    <property type="entry name" value="IPT_dom"/>
</dbReference>
<dbReference type="EMBL" id="CATNWA010000018">
    <property type="protein sequence ID" value="CAI9531658.1"/>
    <property type="molecule type" value="Genomic_DNA"/>
</dbReference>
<evidence type="ECO:0000256" key="6">
    <source>
        <dbReference type="ARBA" id="ARBA00022737"/>
    </source>
</evidence>
<dbReference type="InterPro" id="IPR008936">
    <property type="entry name" value="Rho_GTPase_activation_prot"/>
</dbReference>
<reference evidence="16" key="1">
    <citation type="submission" date="2023-05" db="EMBL/GenBank/DDBJ databases">
        <authorList>
            <person name="Stuckert A."/>
        </authorList>
    </citation>
    <scope>NUCLEOTIDE SEQUENCE</scope>
</reference>
<dbReference type="Pfam" id="PF01833">
    <property type="entry name" value="TIG"/>
    <property type="match status" value="4"/>
</dbReference>
<evidence type="ECO:0000256" key="4">
    <source>
        <dbReference type="ARBA" id="ARBA00022692"/>
    </source>
</evidence>
<evidence type="ECO:0000256" key="13">
    <source>
        <dbReference type="SAM" id="MobiDB-lite"/>
    </source>
</evidence>
<comment type="caution">
    <text evidence="16">The sequence shown here is derived from an EMBL/GenBank/DDBJ whole genome shotgun (WGS) entry which is preliminary data.</text>
</comment>
<evidence type="ECO:0000256" key="7">
    <source>
        <dbReference type="ARBA" id="ARBA00022989"/>
    </source>
</evidence>
<keyword evidence="4 14" id="KW-0812">Transmembrane</keyword>
<organism evidence="16 17">
    <name type="scientific">Staurois parvus</name>
    <dbReference type="NCBI Taxonomy" id="386267"/>
    <lineage>
        <taxon>Eukaryota</taxon>
        <taxon>Metazoa</taxon>
        <taxon>Chordata</taxon>
        <taxon>Craniata</taxon>
        <taxon>Vertebrata</taxon>
        <taxon>Euteleostomi</taxon>
        <taxon>Amphibia</taxon>
        <taxon>Batrachia</taxon>
        <taxon>Anura</taxon>
        <taxon>Neobatrachia</taxon>
        <taxon>Ranoidea</taxon>
        <taxon>Ranidae</taxon>
        <taxon>Staurois</taxon>
    </lineage>
</organism>
<gene>
    <name evidence="16" type="ORF">SPARVUS_LOCUS41344</name>
</gene>
<dbReference type="Gene3D" id="2.60.40.10">
    <property type="entry name" value="Immunoglobulins"/>
    <property type="match status" value="5"/>
</dbReference>
<evidence type="ECO:0000256" key="1">
    <source>
        <dbReference type="ARBA" id="ARBA00004251"/>
    </source>
</evidence>
<keyword evidence="9" id="KW-1015">Disulfide bond</keyword>
<evidence type="ECO:0000256" key="10">
    <source>
        <dbReference type="ARBA" id="ARBA00023170"/>
    </source>
</evidence>
<dbReference type="Pfam" id="PF24317">
    <property type="entry name" value="PSI_Plexin-B"/>
    <property type="match status" value="1"/>
</dbReference>
<dbReference type="Pfam" id="PF01403">
    <property type="entry name" value="Sema"/>
    <property type="match status" value="1"/>
</dbReference>
<dbReference type="Pfam" id="PF01437">
    <property type="entry name" value="PSI"/>
    <property type="match status" value="1"/>
</dbReference>
<dbReference type="Pfam" id="PF18020">
    <property type="entry name" value="TIG_2"/>
    <property type="match status" value="1"/>
</dbReference>
<feature type="region of interest" description="Disordered" evidence="13">
    <location>
        <begin position="689"/>
        <end position="711"/>
    </location>
</feature>
<keyword evidence="8 14" id="KW-0472">Membrane</keyword>
<dbReference type="SMART" id="SM00429">
    <property type="entry name" value="IPT"/>
    <property type="match status" value="3"/>
</dbReference>
<dbReference type="Pfam" id="PF17960">
    <property type="entry name" value="TIG_plexin"/>
    <property type="match status" value="1"/>
</dbReference>
<dbReference type="SUPFAM" id="SSF103575">
    <property type="entry name" value="Plexin repeat"/>
    <property type="match status" value="1"/>
</dbReference>
<dbReference type="InterPro" id="IPR002165">
    <property type="entry name" value="Plexin_repeat"/>
</dbReference>
<comment type="subcellular location">
    <subcellularLocation>
        <location evidence="1">Cell membrane</location>
        <topology evidence="1">Single-pass type I membrane protein</topology>
    </subcellularLocation>
</comment>
<dbReference type="PROSITE" id="PS51004">
    <property type="entry name" value="SEMA"/>
    <property type="match status" value="1"/>
</dbReference>
<evidence type="ECO:0000259" key="15">
    <source>
        <dbReference type="PROSITE" id="PS51004"/>
    </source>
</evidence>
<dbReference type="InterPro" id="IPR057533">
    <property type="entry name" value="PSI_Plexin-B"/>
</dbReference>
<dbReference type="Pfam" id="PF08337">
    <property type="entry name" value="Plexin_cytopl"/>
    <property type="match status" value="1"/>
</dbReference>
<dbReference type="PANTHER" id="PTHR22625">
    <property type="entry name" value="PLEXIN"/>
    <property type="match status" value="1"/>
</dbReference>
<name>A0ABN9A7H1_9NEOB</name>
<dbReference type="InterPro" id="IPR013548">
    <property type="entry name" value="Plexin_cytoplasmic_RasGAP_dom"/>
</dbReference>
<comment type="similarity">
    <text evidence="2">Belongs to the plexin family.</text>
</comment>
<dbReference type="InterPro" id="IPR036352">
    <property type="entry name" value="Semap_dom_sf"/>
</dbReference>
<feature type="compositionally biased region" description="Basic residues" evidence="13">
    <location>
        <begin position="702"/>
        <end position="711"/>
    </location>
</feature>
<evidence type="ECO:0000256" key="9">
    <source>
        <dbReference type="ARBA" id="ARBA00023157"/>
    </source>
</evidence>
<dbReference type="Pfam" id="PF24479">
    <property type="entry name" value="PSI_PlexinA-B"/>
    <property type="match status" value="1"/>
</dbReference>
<evidence type="ECO:0000313" key="17">
    <source>
        <dbReference type="Proteomes" id="UP001162483"/>
    </source>
</evidence>
<evidence type="ECO:0000256" key="11">
    <source>
        <dbReference type="ARBA" id="ARBA00023180"/>
    </source>
</evidence>
<dbReference type="SMART" id="SM00423">
    <property type="entry name" value="PSI"/>
    <property type="match status" value="3"/>
</dbReference>
<dbReference type="InterPro" id="IPR041362">
    <property type="entry name" value="TIG2_plexin"/>
</dbReference>
<evidence type="ECO:0000313" key="16">
    <source>
        <dbReference type="EMBL" id="CAI9531658.1"/>
    </source>
</evidence>
<evidence type="ECO:0000256" key="8">
    <source>
        <dbReference type="ARBA" id="ARBA00023136"/>
    </source>
</evidence>
<dbReference type="SUPFAM" id="SSF101912">
    <property type="entry name" value="Sema domain"/>
    <property type="match status" value="1"/>
</dbReference>
<accession>A0ABN9A7H1</accession>
<keyword evidence="10" id="KW-0675">Receptor</keyword>
<dbReference type="InterPro" id="IPR031148">
    <property type="entry name" value="Plexin"/>
</dbReference>
<evidence type="ECO:0000256" key="12">
    <source>
        <dbReference type="PROSITE-ProRule" id="PRU00352"/>
    </source>
</evidence>
<dbReference type="Gene3D" id="1.10.506.10">
    <property type="entry name" value="GTPase Activation - p120gap, domain 1"/>
    <property type="match status" value="1"/>
</dbReference>
<keyword evidence="17" id="KW-1185">Reference proteome</keyword>
<feature type="compositionally biased region" description="Polar residues" evidence="13">
    <location>
        <begin position="689"/>
        <end position="699"/>
    </location>
</feature>
<comment type="caution">
    <text evidence="12">Lacks conserved residue(s) required for the propagation of feature annotation.</text>
</comment>
<dbReference type="InterPro" id="IPR016201">
    <property type="entry name" value="PSI"/>
</dbReference>
<proteinExistence type="inferred from homology"/>
<dbReference type="InterPro" id="IPR014756">
    <property type="entry name" value="Ig_E-set"/>
</dbReference>
<evidence type="ECO:0000256" key="14">
    <source>
        <dbReference type="SAM" id="Phobius"/>
    </source>
</evidence>
<keyword evidence="6" id="KW-0677">Repeat</keyword>
<sequence length="1052" mass="115946">MDSPTLFPCGGDHTPSPIASRVPVSVSPLLTYDANLTAVTALAIDSNTVVFLGDALGYIHKVFVSSGSGQNYSALTLAPGSPVSPDLILDKEEKNLYVMTEFQVSKLPVAECSHSSTCDECVRAKDPFCGWCVLQGRCTEKQQCENSDKNNHWLWSFDDQIHCVTIQDLSPANQSRQQQTEISMTVMQLPAIAEEDSWKCVFNASSSTARVYSNQVICSSPPPKELPSNPPGKDHVIVRLELVFRDITIAVTDFIFYDCSAVMDLAVSNPCGGCVSSPWRCHWCLSEHVCTHNAECSQTLIYSQNDEDKELSGPDNCPRIERVEGSRLIPVGLERELDLIGRNLNLLNGGVLEYSCIIEVEGSPITLRAQVEKMSGEEDLYSVHCETYKYEYPLNTFEHPVTVYVKKGDVYRVDNKDDIKVTLYSCSVGQSDCSRCQALDPEYMCLWCGQEEEASCVHKEQCDQSTINVCPTPHIYSFFPSTGIIDGGAIITINGRNMGQKAEDISVTVCDQPCTVLPELYVVSNRIVCSLLASAGVESGNVKVSVNGREPGISTQLFYYQDPQFYSLTPVKGPMAGGTKITISGTKLSTGDRITVTVGGLPCEVLENVTDGQICCITSPSSVQEEAPVLVSYGGVKRSLEGTLYNYTENPTISSVSPSRAFRGGGRHITVTGSNLDVVQAPHMTAVIKSSSEELQNGESNRRRKRRRRRRELGHSIVQEISEQCHHNSSTAMQCLSPAIPEDAIIVDVLFVLDNIHIPFSSLGENFTYIKNPTLKPLNKDNPSKPYSLKPGNVLDIEGEDLDFGIDKEEVRAMIGNGICTVKTLTHNHLYCEPPLTAPQPLDGSAPLPEFVIHMGNLRFNLGQVKYDVEGQSSFPKEAKIGLGVGAALLVPVVLIIIFMYRRQSKMAMRDYKKVLVQLENLETSVGDQCRKEFTDLMTEMMDLTSDIEGSGIPYRDYDSYTEKIFFPGDTVSPLQKNLDVPENRRTTVEQGLNQLSNLLNNKLAFPHQAHRDVGCPVHVVTARSLSCRIFTYCGTTWQAGVSHRCHEDSSV</sequence>
<evidence type="ECO:0000256" key="5">
    <source>
        <dbReference type="ARBA" id="ARBA00022729"/>
    </source>
</evidence>
<feature type="domain" description="Sema" evidence="15">
    <location>
        <begin position="1"/>
        <end position="109"/>
    </location>
</feature>
<protein>
    <recommendedName>
        <fullName evidence="15">Sema domain-containing protein</fullName>
    </recommendedName>
</protein>
<keyword evidence="7 14" id="KW-1133">Transmembrane helix</keyword>
<feature type="transmembrane region" description="Helical" evidence="14">
    <location>
        <begin position="881"/>
        <end position="901"/>
    </location>
</feature>
<dbReference type="Gene3D" id="2.130.10.10">
    <property type="entry name" value="YVTN repeat-like/Quinoprotein amine dehydrogenase"/>
    <property type="match status" value="1"/>
</dbReference>
<keyword evidence="3" id="KW-1003">Cell membrane</keyword>
<keyword evidence="11" id="KW-0325">Glycoprotein</keyword>
<evidence type="ECO:0000256" key="2">
    <source>
        <dbReference type="ARBA" id="ARBA00010297"/>
    </source>
</evidence>